<dbReference type="PROSITE" id="PS50853">
    <property type="entry name" value="FN3"/>
    <property type="match status" value="2"/>
</dbReference>
<dbReference type="InterPro" id="IPR011050">
    <property type="entry name" value="Pectin_lyase_fold/virulence"/>
</dbReference>
<feature type="chain" id="PRO_5026686008" evidence="2">
    <location>
        <begin position="27"/>
        <end position="1360"/>
    </location>
</feature>
<dbReference type="Gene3D" id="2.60.40.10">
    <property type="entry name" value="Immunoglobulins"/>
    <property type="match status" value="4"/>
</dbReference>
<dbReference type="SUPFAM" id="SSF51126">
    <property type="entry name" value="Pectin lyase-like"/>
    <property type="match status" value="2"/>
</dbReference>
<dbReference type="SMART" id="SM00710">
    <property type="entry name" value="PbH1"/>
    <property type="match status" value="9"/>
</dbReference>
<feature type="domain" description="Fibronectin type-III" evidence="3">
    <location>
        <begin position="423"/>
        <end position="512"/>
    </location>
</feature>
<keyword evidence="2" id="KW-0732">Signal</keyword>
<dbReference type="RefSeq" id="WP_165099730.1">
    <property type="nucleotide sequence ID" value="NZ_JAAKGU010000007.1"/>
</dbReference>
<feature type="region of interest" description="Disordered" evidence="1">
    <location>
        <begin position="244"/>
        <end position="334"/>
    </location>
</feature>
<dbReference type="SMART" id="SM00060">
    <property type="entry name" value="FN3"/>
    <property type="match status" value="4"/>
</dbReference>
<feature type="signal peptide" evidence="2">
    <location>
        <begin position="1"/>
        <end position="26"/>
    </location>
</feature>
<dbReference type="Pfam" id="PF00041">
    <property type="entry name" value="fn3"/>
    <property type="match status" value="2"/>
</dbReference>
<feature type="domain" description="Fibronectin type-III" evidence="3">
    <location>
        <begin position="602"/>
        <end position="691"/>
    </location>
</feature>
<dbReference type="InterPro" id="IPR006626">
    <property type="entry name" value="PbH1"/>
</dbReference>
<name>A0A6M1PKT5_9BACL</name>
<evidence type="ECO:0000256" key="2">
    <source>
        <dbReference type="SAM" id="SignalP"/>
    </source>
</evidence>
<feature type="domain" description="SLH" evidence="4">
    <location>
        <begin position="156"/>
        <end position="215"/>
    </location>
</feature>
<feature type="compositionally biased region" description="Low complexity" evidence="1">
    <location>
        <begin position="257"/>
        <end position="273"/>
    </location>
</feature>
<keyword evidence="6" id="KW-1185">Reference proteome</keyword>
<evidence type="ECO:0000256" key="1">
    <source>
        <dbReference type="SAM" id="MobiDB-lite"/>
    </source>
</evidence>
<dbReference type="Pfam" id="PF13229">
    <property type="entry name" value="Beta_helix"/>
    <property type="match status" value="1"/>
</dbReference>
<evidence type="ECO:0000259" key="3">
    <source>
        <dbReference type="PROSITE" id="PS50853"/>
    </source>
</evidence>
<protein>
    <submittedName>
        <fullName evidence="5">Uncharacterized protein</fullName>
    </submittedName>
</protein>
<dbReference type="Gene3D" id="2.160.20.10">
    <property type="entry name" value="Single-stranded right-handed beta-helix, Pectin lyase-like"/>
    <property type="match status" value="2"/>
</dbReference>
<feature type="compositionally biased region" description="Gly residues" evidence="1">
    <location>
        <begin position="246"/>
        <end position="256"/>
    </location>
</feature>
<dbReference type="InterPro" id="IPR001119">
    <property type="entry name" value="SLH_dom"/>
</dbReference>
<dbReference type="CDD" id="cd00063">
    <property type="entry name" value="FN3"/>
    <property type="match status" value="2"/>
</dbReference>
<dbReference type="InterPro" id="IPR039448">
    <property type="entry name" value="Beta_helix"/>
</dbReference>
<dbReference type="SUPFAM" id="SSF49265">
    <property type="entry name" value="Fibronectin type III"/>
    <property type="match status" value="2"/>
</dbReference>
<dbReference type="PANTHER" id="PTHR43308:SF5">
    <property type="entry name" value="S-LAYER PROTEIN _ PEPTIDOGLYCAN ENDO-BETA-N-ACETYLGLUCOSAMINIDASE"/>
    <property type="match status" value="1"/>
</dbReference>
<dbReference type="PROSITE" id="PS51272">
    <property type="entry name" value="SLH"/>
    <property type="match status" value="3"/>
</dbReference>
<feature type="compositionally biased region" description="Pro residues" evidence="1">
    <location>
        <begin position="274"/>
        <end position="286"/>
    </location>
</feature>
<feature type="domain" description="SLH" evidence="4">
    <location>
        <begin position="93"/>
        <end position="154"/>
    </location>
</feature>
<comment type="caution">
    <text evidence="5">The sequence shown here is derived from an EMBL/GenBank/DDBJ whole genome shotgun (WGS) entry which is preliminary data.</text>
</comment>
<evidence type="ECO:0000313" key="6">
    <source>
        <dbReference type="Proteomes" id="UP000480151"/>
    </source>
</evidence>
<feature type="domain" description="SLH" evidence="4">
    <location>
        <begin position="28"/>
        <end position="91"/>
    </location>
</feature>
<proteinExistence type="predicted"/>
<dbReference type="EMBL" id="JAAKGU010000007">
    <property type="protein sequence ID" value="NGM83806.1"/>
    <property type="molecule type" value="Genomic_DNA"/>
</dbReference>
<evidence type="ECO:0000313" key="5">
    <source>
        <dbReference type="EMBL" id="NGM83806.1"/>
    </source>
</evidence>
<dbReference type="InterPro" id="IPR012334">
    <property type="entry name" value="Pectin_lyas_fold"/>
</dbReference>
<evidence type="ECO:0000259" key="4">
    <source>
        <dbReference type="PROSITE" id="PS51272"/>
    </source>
</evidence>
<gene>
    <name evidence="5" type="ORF">G5B47_15405</name>
</gene>
<dbReference type="Proteomes" id="UP000480151">
    <property type="component" value="Unassembled WGS sequence"/>
</dbReference>
<dbReference type="PANTHER" id="PTHR43308">
    <property type="entry name" value="OUTER MEMBRANE PROTEIN ALPHA-RELATED"/>
    <property type="match status" value="1"/>
</dbReference>
<reference evidence="5 6" key="1">
    <citation type="submission" date="2020-02" db="EMBL/GenBank/DDBJ databases">
        <authorList>
            <person name="Gao J."/>
            <person name="Sun J."/>
        </authorList>
    </citation>
    <scope>NUCLEOTIDE SEQUENCE [LARGE SCALE GENOMIC DNA]</scope>
    <source>
        <strain evidence="5 6">7124</strain>
    </source>
</reference>
<dbReference type="Pfam" id="PF00395">
    <property type="entry name" value="SLH"/>
    <property type="match status" value="3"/>
</dbReference>
<organism evidence="5 6">
    <name type="scientific">Paenibacillus apii</name>
    <dbReference type="NCBI Taxonomy" id="1850370"/>
    <lineage>
        <taxon>Bacteria</taxon>
        <taxon>Bacillati</taxon>
        <taxon>Bacillota</taxon>
        <taxon>Bacilli</taxon>
        <taxon>Bacillales</taxon>
        <taxon>Paenibacillaceae</taxon>
        <taxon>Paenibacillus</taxon>
    </lineage>
</organism>
<accession>A0A6M1PKT5</accession>
<dbReference type="InterPro" id="IPR013783">
    <property type="entry name" value="Ig-like_fold"/>
</dbReference>
<dbReference type="InterPro" id="IPR003961">
    <property type="entry name" value="FN3_dom"/>
</dbReference>
<sequence length="1360" mass="143450">MKKIAGTLTLLLIAALLTPSFPRAEAAGPALFSDISSKHWAQKEIYRLKDEQLVGGYNDGTFRPDNPITRAEAVKIIVQASQLDIDPNDGVPQAISDVTPAYWAYPYIEAAKKSNLITGYMDGSFRPGETLTRADSAVLLARAFDLNSQGANDAALASDVGNHWAASSIDKLLTNGIAVGDENGKFQPSKKVTRSEFAALLARTLYQDLRYGDAGLQEASAASSPSASPEGVSASEPSAAVAMAAIGGGGTGGGGASAPSAEPSLEPTVAPSPGTTPGPVPTPTPAPTATRTPAPTLTPAPAPTPTPTPAPAPTPTPTPAPAPTPTPTPASSPTTVLQEVYGLKPLSGPTSLSFTWTNPAYADFKAVNIYKEGSLKVSTADRFYQETGLVPGTTYHYVLKTVNRDGLESAGTKLSVTTATASLPSPPAGLSASATDSAALLNWTESGESGIIGYNIYVDGLKNNTDTVTGVTYKLNGLKNGQTYKMYVTAVNDALLESKPSITVSVTPLAPDYVEPEEISGLTAVDDGTSVTLTWNNPVSPGFDRVDIYLGGVLIGSSKDGRFKAEGLSGATEYSFTLKTVYTVVKTSSGIDLSIRTKDITPPAVPAEVTATGGPSKVSVSWAAGKESDLAGYNVYVNGQKKNAAPLAQNFYEAKGLDFGVTYSIQVEAVDTSGNRSPLSAPVTASPTHYLIELARWGIYNDGTHPVETVKGINNALVWARQNGITATTLPAGTYLIDKASRINMVGDMLFDLPMDAVLQKETNGKERYDVMYVGYGANNVTLRGGTYLGDKLTHDYSQRDPYNTGTHEGGYGIFVEGAKNTTIDGVKAMNFTGDGLVLGGFGTMFKDLYAASFVSGGISATGQPVSDSAKVRTKDGIYFSHAIFKTERTFEISNIANLPVSFTVYFYRADGSFIKNQQAIAREIMTIPDGAAYFHLVFNKAASTGAYLEAWNRTVTQNAVVKNSEFAFNRRQGITVGGADNALIINNVLHDMKGIAPQSGIDVEGGYGENGNLNTNIFIKNNEFYNNAVYDVILYDGHDATVEGNHLASKGIIGLAISEPFKNAKIVNNHFDGTRIMAYHDATFLNNRMNDSGTFFQGPNIIIDGMEITNGKLSVSAKNPKGIKVSNVNIRITKKVDAGFALSGEAIDVSNVTITGEAALASFNGSPKPGSTFENIKVLGFNSAQGMTLPQGTYTSSVFKAADGSRFGSPIVANGVYSFDNCTFTSNTTGNTALIASHANLDLKITNSKFNVNGDASAITVETANRVVLENNTVTAMKLARTSVELIKINDYWKRNDPADVFNVSIIGNTVSSNIAAIGISTIYAGVNAPPYTVKNNILNKAILALKSNDVQSGNILNK</sequence>
<dbReference type="InterPro" id="IPR051465">
    <property type="entry name" value="Cell_Envelope_Struct_Comp"/>
</dbReference>
<dbReference type="InterPro" id="IPR036116">
    <property type="entry name" value="FN3_sf"/>
</dbReference>
<feature type="compositionally biased region" description="Pro residues" evidence="1">
    <location>
        <begin position="296"/>
        <end position="330"/>
    </location>
</feature>